<protein>
    <submittedName>
        <fullName evidence="1">Uncharacterized protein</fullName>
    </submittedName>
</protein>
<dbReference type="RefSeq" id="WP_160392256.1">
    <property type="nucleotide sequence ID" value="NZ_WTMY01000084.1"/>
</dbReference>
<comment type="caution">
    <text evidence="1">The sequence shown here is derived from an EMBL/GenBank/DDBJ whole genome shotgun (WGS) entry which is preliminary data.</text>
</comment>
<evidence type="ECO:0000313" key="1">
    <source>
        <dbReference type="EMBL" id="MWL46104.1"/>
    </source>
</evidence>
<dbReference type="EMBL" id="WTMY01000084">
    <property type="protein sequence ID" value="MWL46104.1"/>
    <property type="molecule type" value="Genomic_DNA"/>
</dbReference>
<name>A0A6L6ZRH2_ECOLX</name>
<dbReference type="AlphaFoldDB" id="A0A6L6ZRH2"/>
<proteinExistence type="predicted"/>
<dbReference type="Proteomes" id="UP000487258">
    <property type="component" value="Unassembled WGS sequence"/>
</dbReference>
<reference evidence="1 2" key="1">
    <citation type="submission" date="2019-12" db="EMBL/GenBank/DDBJ databases">
        <title>Enteriobacteria Tanzani isolates_10432.</title>
        <authorList>
            <person name="Subbiah M."/>
            <person name="Call D."/>
        </authorList>
    </citation>
    <scope>NUCLEOTIDE SEQUENCE [LARGE SCALE GENOMIC DNA]</scope>
    <source>
        <strain evidence="1 2">10432wF6</strain>
    </source>
</reference>
<organism evidence="1 2">
    <name type="scientific">Escherichia coli</name>
    <dbReference type="NCBI Taxonomy" id="562"/>
    <lineage>
        <taxon>Bacteria</taxon>
        <taxon>Pseudomonadati</taxon>
        <taxon>Pseudomonadota</taxon>
        <taxon>Gammaproteobacteria</taxon>
        <taxon>Enterobacterales</taxon>
        <taxon>Enterobacteriaceae</taxon>
        <taxon>Escherichia</taxon>
    </lineage>
</organism>
<evidence type="ECO:0000313" key="2">
    <source>
        <dbReference type="Proteomes" id="UP000487258"/>
    </source>
</evidence>
<accession>A0A6L6ZRH2</accession>
<sequence>MNSENNKEILRGLRLIAHAYKETARAAAAAGRPKVVISSAISLGITMEEIQVIQDQESEIAALKKLLNEKSAGQRGQQ</sequence>
<gene>
    <name evidence="1" type="ORF">GQM04_11335</name>
</gene>